<organism evidence="5">
    <name type="scientific">marine sediment metagenome</name>
    <dbReference type="NCBI Taxonomy" id="412755"/>
    <lineage>
        <taxon>unclassified sequences</taxon>
        <taxon>metagenomes</taxon>
        <taxon>ecological metagenomes</taxon>
    </lineage>
</organism>
<dbReference type="AlphaFoldDB" id="X1DRL1"/>
<dbReference type="Pfam" id="PF01134">
    <property type="entry name" value="GIDA"/>
    <property type="match status" value="1"/>
</dbReference>
<comment type="caution">
    <text evidence="5">The sequence shown here is derived from an EMBL/GenBank/DDBJ whole genome shotgun (WGS) entry which is preliminary data.</text>
</comment>
<sequence length="39" mass="4153">MSDSLIIIGGGLAGSEAAWQAAQLDIPVTLFEMRPFMNT</sequence>
<dbReference type="Gene3D" id="3.50.50.60">
    <property type="entry name" value="FAD/NAD(P)-binding domain"/>
    <property type="match status" value="1"/>
</dbReference>
<dbReference type="InterPro" id="IPR040131">
    <property type="entry name" value="MnmG_N"/>
</dbReference>
<keyword evidence="3" id="KW-0274">FAD</keyword>
<keyword evidence="2" id="KW-0285">Flavoprotein</keyword>
<dbReference type="EMBL" id="BART01039717">
    <property type="protein sequence ID" value="GAH22817.1"/>
    <property type="molecule type" value="Genomic_DNA"/>
</dbReference>
<accession>X1DRL1</accession>
<dbReference type="InterPro" id="IPR036188">
    <property type="entry name" value="FAD/NAD-bd_sf"/>
</dbReference>
<evidence type="ECO:0000259" key="4">
    <source>
        <dbReference type="Pfam" id="PF01134"/>
    </source>
</evidence>
<comment type="cofactor">
    <cofactor evidence="1">
        <name>FAD</name>
        <dbReference type="ChEBI" id="CHEBI:57692"/>
    </cofactor>
</comment>
<evidence type="ECO:0000313" key="5">
    <source>
        <dbReference type="EMBL" id="GAH22817.1"/>
    </source>
</evidence>
<reference evidence="5" key="1">
    <citation type="journal article" date="2014" name="Front. Microbiol.">
        <title>High frequency of phylogenetically diverse reductive dehalogenase-homologous genes in deep subseafloor sedimentary metagenomes.</title>
        <authorList>
            <person name="Kawai M."/>
            <person name="Futagami T."/>
            <person name="Toyoda A."/>
            <person name="Takaki Y."/>
            <person name="Nishi S."/>
            <person name="Hori S."/>
            <person name="Arai W."/>
            <person name="Tsubouchi T."/>
            <person name="Morono Y."/>
            <person name="Uchiyama I."/>
            <person name="Ito T."/>
            <person name="Fujiyama A."/>
            <person name="Inagaki F."/>
            <person name="Takami H."/>
        </authorList>
    </citation>
    <scope>NUCLEOTIDE SEQUENCE</scope>
    <source>
        <strain evidence="5">Expedition CK06-06</strain>
    </source>
</reference>
<dbReference type="SUPFAM" id="SSF51905">
    <property type="entry name" value="FAD/NAD(P)-binding domain"/>
    <property type="match status" value="1"/>
</dbReference>
<evidence type="ECO:0000256" key="2">
    <source>
        <dbReference type="ARBA" id="ARBA00022630"/>
    </source>
</evidence>
<feature type="non-terminal residue" evidence="5">
    <location>
        <position position="39"/>
    </location>
</feature>
<gene>
    <name evidence="5" type="ORF">S01H4_65107</name>
</gene>
<name>X1DRL1_9ZZZZ</name>
<protein>
    <recommendedName>
        <fullName evidence="4">MnmG N-terminal domain-containing protein</fullName>
    </recommendedName>
</protein>
<evidence type="ECO:0000256" key="1">
    <source>
        <dbReference type="ARBA" id="ARBA00001974"/>
    </source>
</evidence>
<evidence type="ECO:0000256" key="3">
    <source>
        <dbReference type="ARBA" id="ARBA00022827"/>
    </source>
</evidence>
<feature type="domain" description="MnmG N-terminal" evidence="4">
    <location>
        <begin position="5"/>
        <end position="33"/>
    </location>
</feature>
<proteinExistence type="predicted"/>